<dbReference type="RefSeq" id="WP_045106311.1">
    <property type="nucleotide sequence ID" value="NZ_LN681225.1"/>
</dbReference>
<evidence type="ECO:0000313" key="1">
    <source>
        <dbReference type="EMBL" id="CEK11052.1"/>
    </source>
</evidence>
<dbReference type="KEGG" id="lha:LHA_2026"/>
<organism evidence="1 2">
    <name type="scientific">Legionella hackeliae</name>
    <dbReference type="NCBI Taxonomy" id="449"/>
    <lineage>
        <taxon>Bacteria</taxon>
        <taxon>Pseudomonadati</taxon>
        <taxon>Pseudomonadota</taxon>
        <taxon>Gammaproteobacteria</taxon>
        <taxon>Legionellales</taxon>
        <taxon>Legionellaceae</taxon>
        <taxon>Legionella</taxon>
    </lineage>
</organism>
<dbReference type="EMBL" id="LN681225">
    <property type="protein sequence ID" value="CEK11052.1"/>
    <property type="molecule type" value="Genomic_DNA"/>
</dbReference>
<dbReference type="STRING" id="449.LHA_2026"/>
<dbReference type="Proteomes" id="UP000032803">
    <property type="component" value="Chromosome I"/>
</dbReference>
<reference evidence="2" key="1">
    <citation type="submission" date="2014-09" db="EMBL/GenBank/DDBJ databases">
        <authorList>
            <person name="Gomez-Valero L."/>
        </authorList>
    </citation>
    <scope>NUCLEOTIDE SEQUENCE [LARGE SCALE GENOMIC DNA]</scope>
    <source>
        <strain evidence="2">ATCC35250</strain>
    </source>
</reference>
<accession>A0A0A8UVC3</accession>
<name>A0A0A8UVC3_LEGHA</name>
<dbReference type="PATRIC" id="fig|449.7.peg.2120"/>
<dbReference type="OrthoDB" id="5651409at2"/>
<dbReference type="AlphaFoldDB" id="A0A0A8UVC3"/>
<evidence type="ECO:0000313" key="2">
    <source>
        <dbReference type="Proteomes" id="UP000032803"/>
    </source>
</evidence>
<protein>
    <submittedName>
        <fullName evidence="1">Uncharacterized protein</fullName>
    </submittedName>
</protein>
<dbReference type="HOGENOM" id="CLU_1459607_0_0_6"/>
<proteinExistence type="predicted"/>
<sequence>MNNTVVVDQNLTQLLKVDEENRRQLLSDGIKGNIPFFIMNIKSSQFQLLTVGQLQQIQSAHPEKARIYLEDFQMTIFNGKVGNTAHSQFCNFSDLWTNSSHLEEVHPLDKEVLMPGDEHYASELDIANMAQRALINQKVASKDFKKQARNYLKSNYPNLSETAIIRIIAIINPDCSKSGGRPKIN</sequence>
<gene>
    <name evidence="1" type="ORF">LHA_2026</name>
</gene>
<keyword evidence="2" id="KW-1185">Reference proteome</keyword>